<feature type="region of interest" description="Disordered" evidence="1">
    <location>
        <begin position="1"/>
        <end position="27"/>
    </location>
</feature>
<name>A0A8H5I0Z9_9AGAR</name>
<accession>A0A8H5I0Z9</accession>
<dbReference type="EMBL" id="JAACJN010000003">
    <property type="protein sequence ID" value="KAF5393047.1"/>
    <property type="molecule type" value="Genomic_DNA"/>
</dbReference>
<protein>
    <submittedName>
        <fullName evidence="2">Uncharacterized protein</fullName>
    </submittedName>
</protein>
<feature type="compositionally biased region" description="Polar residues" evidence="1">
    <location>
        <begin position="1"/>
        <end position="11"/>
    </location>
</feature>
<reference evidence="2 3" key="1">
    <citation type="journal article" date="2020" name="ISME J.">
        <title>Uncovering the hidden diversity of litter-decomposition mechanisms in mushroom-forming fungi.</title>
        <authorList>
            <person name="Floudas D."/>
            <person name="Bentzer J."/>
            <person name="Ahren D."/>
            <person name="Johansson T."/>
            <person name="Persson P."/>
            <person name="Tunlid A."/>
        </authorList>
    </citation>
    <scope>NUCLEOTIDE SEQUENCE [LARGE SCALE GENOMIC DNA]</scope>
    <source>
        <strain evidence="2 3">CBS 406.79</strain>
    </source>
</reference>
<evidence type="ECO:0000256" key="1">
    <source>
        <dbReference type="SAM" id="MobiDB-lite"/>
    </source>
</evidence>
<proteinExistence type="predicted"/>
<sequence length="184" mass="20558">MRSDDATTPTLANRPLPPDEAQDKEKVKPRIVPSLRMFPHRMTRARARAIQVLKLLETITRRLQVIFSLMYRHNIQPLATLNPFPQVLLANFLDGLNAICSSRSILVLGTRSSSQTLATPGNASYRTFPVPIKAYSHILAAARPLSRQSLSARDAVNGLHSVIVEEYFDSPSDPHEDGINFFVQ</sequence>
<evidence type="ECO:0000313" key="2">
    <source>
        <dbReference type="EMBL" id="KAF5393047.1"/>
    </source>
</evidence>
<dbReference type="AlphaFoldDB" id="A0A8H5I0Z9"/>
<organism evidence="2 3">
    <name type="scientific">Collybiopsis confluens</name>
    <dbReference type="NCBI Taxonomy" id="2823264"/>
    <lineage>
        <taxon>Eukaryota</taxon>
        <taxon>Fungi</taxon>
        <taxon>Dikarya</taxon>
        <taxon>Basidiomycota</taxon>
        <taxon>Agaricomycotina</taxon>
        <taxon>Agaricomycetes</taxon>
        <taxon>Agaricomycetidae</taxon>
        <taxon>Agaricales</taxon>
        <taxon>Marasmiineae</taxon>
        <taxon>Omphalotaceae</taxon>
        <taxon>Collybiopsis</taxon>
    </lineage>
</organism>
<evidence type="ECO:0000313" key="3">
    <source>
        <dbReference type="Proteomes" id="UP000518752"/>
    </source>
</evidence>
<keyword evidence="3" id="KW-1185">Reference proteome</keyword>
<gene>
    <name evidence="2" type="ORF">D9757_001181</name>
</gene>
<dbReference type="Proteomes" id="UP000518752">
    <property type="component" value="Unassembled WGS sequence"/>
</dbReference>
<comment type="caution">
    <text evidence="2">The sequence shown here is derived from an EMBL/GenBank/DDBJ whole genome shotgun (WGS) entry which is preliminary data.</text>
</comment>